<evidence type="ECO:0000313" key="2">
    <source>
        <dbReference type="Proteomes" id="UP000183567"/>
    </source>
</evidence>
<reference evidence="1 2" key="1">
    <citation type="submission" date="2016-03" db="EMBL/GenBank/DDBJ databases">
        <title>Comparative genomics of the ectomycorrhizal sister species Rhizopogon vinicolor and Rhizopogon vesiculosus (Basidiomycota: Boletales) reveals a divergence of the mating type B locus.</title>
        <authorList>
            <person name="Mujic A.B."/>
            <person name="Kuo A."/>
            <person name="Tritt A."/>
            <person name="Lipzen A."/>
            <person name="Chen C."/>
            <person name="Johnson J."/>
            <person name="Sharma A."/>
            <person name="Barry K."/>
            <person name="Grigoriev I.V."/>
            <person name="Spatafora J.W."/>
        </authorList>
    </citation>
    <scope>NUCLEOTIDE SEQUENCE [LARGE SCALE GENOMIC DNA]</scope>
    <source>
        <strain evidence="1 2">AM-OR11-056</strain>
    </source>
</reference>
<dbReference type="Proteomes" id="UP000183567">
    <property type="component" value="Unassembled WGS sequence"/>
</dbReference>
<accession>A0A1J8QM91</accession>
<comment type="caution">
    <text evidence="1">The sequence shown here is derived from an EMBL/GenBank/DDBJ whole genome shotgun (WGS) entry which is preliminary data.</text>
</comment>
<dbReference type="STRING" id="180088.A0A1J8QM91"/>
<dbReference type="EMBL" id="LVVM01000311">
    <property type="protein sequence ID" value="OJA20995.1"/>
    <property type="molecule type" value="Genomic_DNA"/>
</dbReference>
<sequence length="124" mass="13181">MSEVVPSGTITESFIIWVRGHQVHTLSKISMLAVWSAEVASILVARLDPSYTPEGVYEARAVQLLRTLHPTPITTAFLAGSLAVTGSSGTQCSGSEKDIGLLPAGRTRSFGTQATRPSFFNMSA</sequence>
<proteinExistence type="predicted"/>
<evidence type="ECO:0000313" key="1">
    <source>
        <dbReference type="EMBL" id="OJA20995.1"/>
    </source>
</evidence>
<protein>
    <submittedName>
        <fullName evidence="1">Uncharacterized protein</fullName>
    </submittedName>
</protein>
<organism evidence="1 2">
    <name type="scientific">Rhizopogon vesiculosus</name>
    <dbReference type="NCBI Taxonomy" id="180088"/>
    <lineage>
        <taxon>Eukaryota</taxon>
        <taxon>Fungi</taxon>
        <taxon>Dikarya</taxon>
        <taxon>Basidiomycota</taxon>
        <taxon>Agaricomycotina</taxon>
        <taxon>Agaricomycetes</taxon>
        <taxon>Agaricomycetidae</taxon>
        <taxon>Boletales</taxon>
        <taxon>Suillineae</taxon>
        <taxon>Rhizopogonaceae</taxon>
        <taxon>Rhizopogon</taxon>
    </lineage>
</organism>
<keyword evidence="2" id="KW-1185">Reference proteome</keyword>
<name>A0A1J8QM91_9AGAM</name>
<dbReference type="AlphaFoldDB" id="A0A1J8QM91"/>
<gene>
    <name evidence="1" type="ORF">AZE42_09127</name>
</gene>